<gene>
    <name evidence="2" type="ORF">RRG08_033085</name>
</gene>
<dbReference type="Proteomes" id="UP001283361">
    <property type="component" value="Unassembled WGS sequence"/>
</dbReference>
<keyword evidence="1" id="KW-0732">Signal</keyword>
<keyword evidence="3" id="KW-1185">Reference proteome</keyword>
<feature type="chain" id="PRO_5042182983" evidence="1">
    <location>
        <begin position="20"/>
        <end position="429"/>
    </location>
</feature>
<dbReference type="EMBL" id="JAWDGP010002507">
    <property type="protein sequence ID" value="KAK3782444.1"/>
    <property type="molecule type" value="Genomic_DNA"/>
</dbReference>
<organism evidence="2 3">
    <name type="scientific">Elysia crispata</name>
    <name type="common">lettuce slug</name>
    <dbReference type="NCBI Taxonomy" id="231223"/>
    <lineage>
        <taxon>Eukaryota</taxon>
        <taxon>Metazoa</taxon>
        <taxon>Spiralia</taxon>
        <taxon>Lophotrochozoa</taxon>
        <taxon>Mollusca</taxon>
        <taxon>Gastropoda</taxon>
        <taxon>Heterobranchia</taxon>
        <taxon>Euthyneura</taxon>
        <taxon>Panpulmonata</taxon>
        <taxon>Sacoglossa</taxon>
        <taxon>Placobranchoidea</taxon>
        <taxon>Plakobranchidae</taxon>
        <taxon>Elysia</taxon>
    </lineage>
</organism>
<dbReference type="AlphaFoldDB" id="A0AAE1DTK5"/>
<comment type="caution">
    <text evidence="2">The sequence shown here is derived from an EMBL/GenBank/DDBJ whole genome shotgun (WGS) entry which is preliminary data.</text>
</comment>
<evidence type="ECO:0000256" key="1">
    <source>
        <dbReference type="SAM" id="SignalP"/>
    </source>
</evidence>
<proteinExistence type="predicted"/>
<name>A0AAE1DTK5_9GAST</name>
<feature type="signal peptide" evidence="1">
    <location>
        <begin position="1"/>
        <end position="19"/>
    </location>
</feature>
<evidence type="ECO:0000313" key="2">
    <source>
        <dbReference type="EMBL" id="KAK3782444.1"/>
    </source>
</evidence>
<accession>A0AAE1DTK5</accession>
<evidence type="ECO:0000313" key="3">
    <source>
        <dbReference type="Proteomes" id="UP001283361"/>
    </source>
</evidence>
<sequence>MRTFILALALLPILQPAAMQENTEEYFDVLGTGCSDWRLAFRGTAHIQKSMYRAYKYGKGIPQDIEDGCKSTDWSAPCNSHYRNDDALDNWSNVREVLYGIVDNGMLVKVMRFDGAGTNNMNWMKQKRLIESSWDDLKDANPNFFRLKGHKRLRRRFFVNNNYGGCRNDAGWTVVVDQENPACSWERNETYPYIKYVAGQRYENWNSPIIKSADAIVVFVSYNPGEPNEYFDPLNTGEEVWRIAFRGTAKVGEPAFAAYEDGTGVKSTVEDACKTLDFQAPCTSHWRNDDALDNWENVDEVLFGIIYKGEIVKTIFFDGEDTTYLDWYRAENLLESPWSDLPTEPHNFFSIEGHERLQRRFFIERNYGGCPNDVGWMVVSDMERRPCSWEKADSYPLIKFAAGSKSENWNTGEVLEADGFVIFLKYEEL</sequence>
<reference evidence="2" key="1">
    <citation type="journal article" date="2023" name="G3 (Bethesda)">
        <title>A reference genome for the long-term kleptoplast-retaining sea slug Elysia crispata morphotype clarki.</title>
        <authorList>
            <person name="Eastman K.E."/>
            <person name="Pendleton A.L."/>
            <person name="Shaikh M.A."/>
            <person name="Suttiyut T."/>
            <person name="Ogas R."/>
            <person name="Tomko P."/>
            <person name="Gavelis G."/>
            <person name="Widhalm J.R."/>
            <person name="Wisecaver J.H."/>
        </authorList>
    </citation>
    <scope>NUCLEOTIDE SEQUENCE</scope>
    <source>
        <strain evidence="2">ECLA1</strain>
    </source>
</reference>
<protein>
    <submittedName>
        <fullName evidence="2">Uncharacterized protein</fullName>
    </submittedName>
</protein>